<dbReference type="InterPro" id="IPR011051">
    <property type="entry name" value="RmlC_Cupin_sf"/>
</dbReference>
<dbReference type="CDD" id="cd10548">
    <property type="entry name" value="cupin_CDO"/>
    <property type="match status" value="1"/>
</dbReference>
<keyword evidence="5" id="KW-0408">Iron</keyword>
<gene>
    <name evidence="6" type="ORF">ACFQNG_11920</name>
</gene>
<dbReference type="EMBL" id="JBHTBW010000037">
    <property type="protein sequence ID" value="MFC7441804.1"/>
    <property type="molecule type" value="Genomic_DNA"/>
</dbReference>
<dbReference type="InterPro" id="IPR010300">
    <property type="entry name" value="CDO_1"/>
</dbReference>
<evidence type="ECO:0000313" key="7">
    <source>
        <dbReference type="Proteomes" id="UP001596500"/>
    </source>
</evidence>
<proteinExistence type="inferred from homology"/>
<evidence type="ECO:0000256" key="1">
    <source>
        <dbReference type="ARBA" id="ARBA00006622"/>
    </source>
</evidence>
<keyword evidence="2" id="KW-0479">Metal-binding</keyword>
<name>A0ABW2RLV1_9BACL</name>
<dbReference type="InterPro" id="IPR014710">
    <property type="entry name" value="RmlC-like_jellyroll"/>
</dbReference>
<dbReference type="Pfam" id="PF05995">
    <property type="entry name" value="CDO_I"/>
    <property type="match status" value="1"/>
</dbReference>
<dbReference type="Gene3D" id="2.60.120.10">
    <property type="entry name" value="Jelly Rolls"/>
    <property type="match status" value="1"/>
</dbReference>
<evidence type="ECO:0000256" key="4">
    <source>
        <dbReference type="ARBA" id="ARBA00023002"/>
    </source>
</evidence>
<comment type="similarity">
    <text evidence="1">Belongs to the cysteine dioxygenase family.</text>
</comment>
<sequence length="163" mass="18641">MNIVECLNRFLRDLAKPDFKILKQTIKKTDCTLERLDSYISPPAPPLHYGRNVIFRSDLFEAIVINLPPFTATPIHDHGESVCCVHVVSGSLVNRKYTNPARPSLTREQWHKTGDFIYCNYGEIHSMYNPCPKPLISFHLYTPPLRETKFYSLDETMGAQNGG</sequence>
<evidence type="ECO:0000256" key="2">
    <source>
        <dbReference type="ARBA" id="ARBA00022723"/>
    </source>
</evidence>
<keyword evidence="7" id="KW-1185">Reference proteome</keyword>
<dbReference type="RefSeq" id="WP_379865280.1">
    <property type="nucleotide sequence ID" value="NZ_JBHTBW010000037.1"/>
</dbReference>
<reference evidence="7" key="1">
    <citation type="journal article" date="2019" name="Int. J. Syst. Evol. Microbiol.">
        <title>The Global Catalogue of Microorganisms (GCM) 10K type strain sequencing project: providing services to taxonomists for standard genome sequencing and annotation.</title>
        <authorList>
            <consortium name="The Broad Institute Genomics Platform"/>
            <consortium name="The Broad Institute Genome Sequencing Center for Infectious Disease"/>
            <person name="Wu L."/>
            <person name="Ma J."/>
        </authorList>
    </citation>
    <scope>NUCLEOTIDE SEQUENCE [LARGE SCALE GENOMIC DNA]</scope>
    <source>
        <strain evidence="7">CGMCC 1.12942</strain>
    </source>
</reference>
<protein>
    <submittedName>
        <fullName evidence="6">Cysteine dioxygenase</fullName>
    </submittedName>
</protein>
<evidence type="ECO:0000256" key="3">
    <source>
        <dbReference type="ARBA" id="ARBA00022964"/>
    </source>
</evidence>
<accession>A0ABW2RLV1</accession>
<dbReference type="PANTHER" id="PTHR12918:SF1">
    <property type="entry name" value="CYSTEINE DIOXYGENASE TYPE 1"/>
    <property type="match status" value="1"/>
</dbReference>
<dbReference type="GO" id="GO:0051213">
    <property type="term" value="F:dioxygenase activity"/>
    <property type="evidence" value="ECO:0007669"/>
    <property type="project" value="UniProtKB-KW"/>
</dbReference>
<evidence type="ECO:0000313" key="6">
    <source>
        <dbReference type="EMBL" id="MFC7441804.1"/>
    </source>
</evidence>
<dbReference type="SUPFAM" id="SSF51182">
    <property type="entry name" value="RmlC-like cupins"/>
    <property type="match status" value="1"/>
</dbReference>
<keyword evidence="3 6" id="KW-0223">Dioxygenase</keyword>
<dbReference type="PANTHER" id="PTHR12918">
    <property type="entry name" value="CYSTEINE DIOXYGENASE"/>
    <property type="match status" value="1"/>
</dbReference>
<dbReference type="Proteomes" id="UP001596500">
    <property type="component" value="Unassembled WGS sequence"/>
</dbReference>
<keyword evidence="4" id="KW-0560">Oxidoreductase</keyword>
<evidence type="ECO:0000256" key="5">
    <source>
        <dbReference type="ARBA" id="ARBA00023004"/>
    </source>
</evidence>
<comment type="caution">
    <text evidence="6">The sequence shown here is derived from an EMBL/GenBank/DDBJ whole genome shotgun (WGS) entry which is preliminary data.</text>
</comment>
<organism evidence="6 7">
    <name type="scientific">Laceyella putida</name>
    <dbReference type="NCBI Taxonomy" id="110101"/>
    <lineage>
        <taxon>Bacteria</taxon>
        <taxon>Bacillati</taxon>
        <taxon>Bacillota</taxon>
        <taxon>Bacilli</taxon>
        <taxon>Bacillales</taxon>
        <taxon>Thermoactinomycetaceae</taxon>
        <taxon>Laceyella</taxon>
    </lineage>
</organism>